<dbReference type="UniPathway" id="UPA00204"/>
<evidence type="ECO:0000256" key="2">
    <source>
        <dbReference type="PIRSR" id="PIRSR600101-2"/>
    </source>
</evidence>
<dbReference type="EMBL" id="LAQI01000164">
    <property type="protein sequence ID" value="KKY16750.1"/>
    <property type="molecule type" value="Genomic_DNA"/>
</dbReference>
<dbReference type="PANTHER" id="PTHR11686:SF62">
    <property type="entry name" value="GLUTATHIONE HYDROLASE"/>
    <property type="match status" value="1"/>
</dbReference>
<reference evidence="5 6" key="1">
    <citation type="submission" date="2015-03" db="EMBL/GenBank/DDBJ databases">
        <authorList>
            <person name="Morales-Cruz A."/>
            <person name="Amrine K.C."/>
            <person name="Cantu D."/>
        </authorList>
    </citation>
    <scope>NUCLEOTIDE SEQUENCE [LARGE SCALE GENOMIC DNA]</scope>
    <source>
        <strain evidence="5">DS831</strain>
    </source>
</reference>
<dbReference type="SUPFAM" id="SSF56235">
    <property type="entry name" value="N-terminal nucleophile aminohydrolases (Ntn hydrolases)"/>
    <property type="match status" value="1"/>
</dbReference>
<dbReference type="Pfam" id="PF01019">
    <property type="entry name" value="G_glu_transpept"/>
    <property type="match status" value="1"/>
</dbReference>
<keyword evidence="4" id="KW-0732">Signal</keyword>
<dbReference type="InterPro" id="IPR043137">
    <property type="entry name" value="GGT_ssub_C"/>
</dbReference>
<dbReference type="InterPro" id="IPR000101">
    <property type="entry name" value="GGT_peptidase"/>
</dbReference>
<proteinExistence type="predicted"/>
<dbReference type="InterPro" id="IPR029055">
    <property type="entry name" value="Ntn_hydrolases_N"/>
</dbReference>
<dbReference type="GO" id="GO:0103068">
    <property type="term" value="F:leukotriene C4 gamma-glutamyl transferase activity"/>
    <property type="evidence" value="ECO:0007669"/>
    <property type="project" value="UniProtKB-EC"/>
</dbReference>
<dbReference type="FunFam" id="3.60.20.40:FF:000008">
    <property type="entry name" value="Gamma-glutamyltranspeptidase (Eurofung)"/>
    <property type="match status" value="1"/>
</dbReference>
<dbReference type="GO" id="GO:0006751">
    <property type="term" value="P:glutathione catabolic process"/>
    <property type="evidence" value="ECO:0007669"/>
    <property type="project" value="UniProtKB-UniRule"/>
</dbReference>
<dbReference type="AlphaFoldDB" id="A0A0G2GIE7"/>
<dbReference type="EC" id="2.3.2.2" evidence="3"/>
<gene>
    <name evidence="5" type="ORF">UCDDS831_g06814</name>
</gene>
<comment type="caution">
    <text evidence="5">The sequence shown here is derived from an EMBL/GenBank/DDBJ whole genome shotgun (WGS) entry which is preliminary data.</text>
</comment>
<dbReference type="InterPro" id="IPR043138">
    <property type="entry name" value="GGT_lsub"/>
</dbReference>
<dbReference type="PANTHER" id="PTHR11686">
    <property type="entry name" value="GAMMA GLUTAMYL TRANSPEPTIDASE"/>
    <property type="match status" value="1"/>
</dbReference>
<comment type="pathway">
    <text evidence="3">Sulfur metabolism; glutathione metabolism.</text>
</comment>
<evidence type="ECO:0000256" key="3">
    <source>
        <dbReference type="RuleBase" id="RU368068"/>
    </source>
</evidence>
<evidence type="ECO:0000313" key="6">
    <source>
        <dbReference type="Proteomes" id="UP000034182"/>
    </source>
</evidence>
<dbReference type="EC" id="3.4.19.13" evidence="3"/>
<feature type="binding site" evidence="2">
    <location>
        <position position="420"/>
    </location>
    <ligand>
        <name>L-glutamate</name>
        <dbReference type="ChEBI" id="CHEBI:29985"/>
    </ligand>
</feature>
<dbReference type="PRINTS" id="PR01210">
    <property type="entry name" value="GGTRANSPTASE"/>
</dbReference>
<keyword evidence="3" id="KW-0012">Acyltransferase</keyword>
<comment type="catalytic activity">
    <reaction evidence="3">
        <text>an S-substituted glutathione + H2O = an S-substituted L-cysteinylglycine + L-glutamate</text>
        <dbReference type="Rhea" id="RHEA:59468"/>
        <dbReference type="ChEBI" id="CHEBI:15377"/>
        <dbReference type="ChEBI" id="CHEBI:29985"/>
        <dbReference type="ChEBI" id="CHEBI:90779"/>
        <dbReference type="ChEBI" id="CHEBI:143103"/>
        <dbReference type="EC" id="3.4.19.13"/>
    </reaction>
</comment>
<feature type="active site" description="Nucleophile" evidence="1">
    <location>
        <position position="378"/>
    </location>
</feature>
<comment type="function">
    <text evidence="3">Cleaves the gamma-glutamyl peptide bond of glutathione and glutathione conjugates.</text>
</comment>
<feature type="binding site" evidence="2">
    <location>
        <begin position="396"/>
        <end position="398"/>
    </location>
    <ligand>
        <name>L-glutamate</name>
        <dbReference type="ChEBI" id="CHEBI:29985"/>
    </ligand>
</feature>
<protein>
    <recommendedName>
        <fullName evidence="3">Glutathione hydrolase</fullName>
        <ecNumber evidence="3">2.3.2.2</ecNumber>
        <ecNumber evidence="3">3.4.19.13</ecNumber>
    </recommendedName>
    <alternativeName>
        <fullName evidence="3">Gamma-glutamyltransferase</fullName>
    </alternativeName>
    <alternativeName>
        <fullName evidence="3">Gamma-glutamyltranspeptidase</fullName>
    </alternativeName>
</protein>
<name>A0A0G2GIE7_9PEZI</name>
<dbReference type="GO" id="GO:0005886">
    <property type="term" value="C:plasma membrane"/>
    <property type="evidence" value="ECO:0007669"/>
    <property type="project" value="TreeGrafter"/>
</dbReference>
<dbReference type="Gene3D" id="1.10.246.130">
    <property type="match status" value="1"/>
</dbReference>
<sequence>MPSKTLLMPSLAALFTSLLSSQSVLAHPQHSAEPRLGAVASESSECSTIGTGLLKAGGTAADALVGTVFCVGVIGMYHSGIGGGGFMTVRSSNGSYEFIDFRESAPAAAFEDMYTNDTDLSIYGGLASGVPGELRGLEYLHKHYGKLPWKNLVMPAVKVARNGFRVTEDLIKYMDSATAGQDDFLVNNPTWAVDFAPHGYRVKLNETITRKRYADTLEVIANEGAEAFYTGPIADATIAALQAANGTMTLDDLKNYTARIRKPVSVDYRGYKLTTGGAPSGGIVALSALKIVEGYKDFGNPANINLTTHRLDEAIRFAYGERTELGDPDFVDGMYEYMDQMLSKNTTSLIRSRISDFHTKNVSAYDPDGIESLETPGTSHVVTADKSGMAISLTTTINLLFGSQLMVPETGVIMNDEMNDFSIPGASNAFGYIPSPVNYVRPGKRPLSSIAPVIIEYPNGTLYISVGAAGGSRIITSTIQNIHHMLDEGMTAPEALAEPRLHDQLVPYYVSFEYAYDNSTVEFMKERGHNVTWVGPGQSTAQALRLLGNGTFEAAGEPRQKNSGGFAV</sequence>
<organism evidence="5 6">
    <name type="scientific">Diplodia seriata</name>
    <dbReference type="NCBI Taxonomy" id="420778"/>
    <lineage>
        <taxon>Eukaryota</taxon>
        <taxon>Fungi</taxon>
        <taxon>Dikarya</taxon>
        <taxon>Ascomycota</taxon>
        <taxon>Pezizomycotina</taxon>
        <taxon>Dothideomycetes</taxon>
        <taxon>Dothideomycetes incertae sedis</taxon>
        <taxon>Botryosphaeriales</taxon>
        <taxon>Botryosphaeriaceae</taxon>
        <taxon>Diplodia</taxon>
    </lineage>
</organism>
<evidence type="ECO:0000256" key="4">
    <source>
        <dbReference type="SAM" id="SignalP"/>
    </source>
</evidence>
<evidence type="ECO:0000256" key="1">
    <source>
        <dbReference type="PIRSR" id="PIRSR600101-1"/>
    </source>
</evidence>
<dbReference type="Gene3D" id="3.60.20.40">
    <property type="match status" value="1"/>
</dbReference>
<feature type="binding site" evidence="2">
    <location>
        <position position="102"/>
    </location>
    <ligand>
        <name>L-glutamate</name>
        <dbReference type="ChEBI" id="CHEBI:29985"/>
    </ligand>
</feature>
<dbReference type="GO" id="GO:0036374">
    <property type="term" value="F:glutathione hydrolase activity"/>
    <property type="evidence" value="ECO:0007669"/>
    <property type="project" value="UniProtKB-UniRule"/>
</dbReference>
<keyword evidence="3" id="KW-0378">Hydrolase</keyword>
<evidence type="ECO:0000313" key="5">
    <source>
        <dbReference type="EMBL" id="KKY16750.1"/>
    </source>
</evidence>
<feature type="chain" id="PRO_5002544645" description="Glutathione hydrolase" evidence="4">
    <location>
        <begin position="27"/>
        <end position="568"/>
    </location>
</feature>
<feature type="binding site" evidence="2">
    <location>
        <begin position="448"/>
        <end position="449"/>
    </location>
    <ligand>
        <name>L-glutamate</name>
        <dbReference type="ChEBI" id="CHEBI:29985"/>
    </ligand>
</feature>
<keyword evidence="3" id="KW-0808">Transferase</keyword>
<feature type="binding site" evidence="2">
    <location>
        <position position="471"/>
    </location>
    <ligand>
        <name>L-glutamate</name>
        <dbReference type="ChEBI" id="CHEBI:29985"/>
    </ligand>
</feature>
<comment type="catalytic activity">
    <reaction evidence="3">
        <text>glutathione + H2O = L-cysteinylglycine + L-glutamate</text>
        <dbReference type="Rhea" id="RHEA:28807"/>
        <dbReference type="ChEBI" id="CHEBI:15377"/>
        <dbReference type="ChEBI" id="CHEBI:29985"/>
        <dbReference type="ChEBI" id="CHEBI:57925"/>
        <dbReference type="ChEBI" id="CHEBI:61694"/>
        <dbReference type="EC" id="3.4.19.13"/>
    </reaction>
</comment>
<feature type="signal peptide" evidence="4">
    <location>
        <begin position="1"/>
        <end position="26"/>
    </location>
</feature>
<accession>A0A0G2GIE7</accession>
<dbReference type="NCBIfam" id="TIGR00066">
    <property type="entry name" value="g_glut_trans"/>
    <property type="match status" value="1"/>
</dbReference>
<dbReference type="Proteomes" id="UP000034182">
    <property type="component" value="Unassembled WGS sequence"/>
</dbReference>
<comment type="catalytic activity">
    <reaction evidence="3">
        <text>an N-terminal (5-L-glutamyl)-[peptide] + an alpha-amino acid = 5-L-glutamyl amino acid + an N-terminal L-alpha-aminoacyl-[peptide]</text>
        <dbReference type="Rhea" id="RHEA:23904"/>
        <dbReference type="Rhea" id="RHEA-COMP:9780"/>
        <dbReference type="Rhea" id="RHEA-COMP:9795"/>
        <dbReference type="ChEBI" id="CHEBI:77644"/>
        <dbReference type="ChEBI" id="CHEBI:78597"/>
        <dbReference type="ChEBI" id="CHEBI:78599"/>
        <dbReference type="ChEBI" id="CHEBI:78608"/>
        <dbReference type="EC" id="2.3.2.2"/>
    </reaction>
</comment>
<reference evidence="5 6" key="2">
    <citation type="submission" date="2015-05" db="EMBL/GenBank/DDBJ databases">
        <title>Distinctive expansion of gene families associated with plant cell wall degradation and secondary metabolism in the genomes of grapevine trunk pathogens.</title>
        <authorList>
            <person name="Lawrence D.P."/>
            <person name="Travadon R."/>
            <person name="Rolshausen P.E."/>
            <person name="Baumgartner K."/>
        </authorList>
    </citation>
    <scope>NUCLEOTIDE SEQUENCE [LARGE SCALE GENOMIC DNA]</scope>
    <source>
        <strain evidence="5">DS831</strain>
    </source>
</reference>